<evidence type="ECO:0000313" key="3">
    <source>
        <dbReference type="Proteomes" id="UP001174909"/>
    </source>
</evidence>
<accession>A0AA35TM43</accession>
<dbReference type="AlphaFoldDB" id="A0AA35TM43"/>
<reference evidence="2" key="1">
    <citation type="submission" date="2023-03" db="EMBL/GenBank/DDBJ databases">
        <authorList>
            <person name="Steffen K."/>
            <person name="Cardenas P."/>
        </authorList>
    </citation>
    <scope>NUCLEOTIDE SEQUENCE</scope>
</reference>
<organism evidence="2 3">
    <name type="scientific">Geodia barretti</name>
    <name type="common">Barrett's horny sponge</name>
    <dbReference type="NCBI Taxonomy" id="519541"/>
    <lineage>
        <taxon>Eukaryota</taxon>
        <taxon>Metazoa</taxon>
        <taxon>Porifera</taxon>
        <taxon>Demospongiae</taxon>
        <taxon>Heteroscleromorpha</taxon>
        <taxon>Tetractinellida</taxon>
        <taxon>Astrophorina</taxon>
        <taxon>Geodiidae</taxon>
        <taxon>Geodia</taxon>
    </lineage>
</organism>
<comment type="caution">
    <text evidence="2">The sequence shown here is derived from an EMBL/GenBank/DDBJ whole genome shotgun (WGS) entry which is preliminary data.</text>
</comment>
<sequence>MSVSLHLTPRTSVRPRNDTLYPTGDEELEVVPSRIVRLEGLVRWMLSTIFQPKTTAKQNLSL</sequence>
<dbReference type="Proteomes" id="UP001174909">
    <property type="component" value="Unassembled WGS sequence"/>
</dbReference>
<gene>
    <name evidence="2" type="ORF">GBAR_LOCUS27736</name>
</gene>
<dbReference type="EMBL" id="CASHTH010003874">
    <property type="protein sequence ID" value="CAI8050519.1"/>
    <property type="molecule type" value="Genomic_DNA"/>
</dbReference>
<evidence type="ECO:0000313" key="2">
    <source>
        <dbReference type="EMBL" id="CAI8050519.1"/>
    </source>
</evidence>
<evidence type="ECO:0000256" key="1">
    <source>
        <dbReference type="SAM" id="MobiDB-lite"/>
    </source>
</evidence>
<feature type="region of interest" description="Disordered" evidence="1">
    <location>
        <begin position="1"/>
        <end position="20"/>
    </location>
</feature>
<name>A0AA35TM43_GEOBA</name>
<feature type="compositionally biased region" description="Polar residues" evidence="1">
    <location>
        <begin position="1"/>
        <end position="11"/>
    </location>
</feature>
<keyword evidence="3" id="KW-1185">Reference proteome</keyword>
<proteinExistence type="predicted"/>
<protein>
    <submittedName>
        <fullName evidence="2">Uncharacterized protein</fullName>
    </submittedName>
</protein>